<dbReference type="EMBL" id="MLQM01000073">
    <property type="protein sequence ID" value="OHV03522.1"/>
    <property type="molecule type" value="Genomic_DNA"/>
</dbReference>
<name>A0A1S1NGI7_9MYCO</name>
<evidence type="ECO:0000313" key="2">
    <source>
        <dbReference type="Proteomes" id="UP000179734"/>
    </source>
</evidence>
<gene>
    <name evidence="1" type="ORF">BKN37_14460</name>
</gene>
<dbReference type="Proteomes" id="UP000179734">
    <property type="component" value="Unassembled WGS sequence"/>
</dbReference>
<organism evidence="1 2">
    <name type="scientific">Mycobacterium talmoniae</name>
    <dbReference type="NCBI Taxonomy" id="1858794"/>
    <lineage>
        <taxon>Bacteria</taxon>
        <taxon>Bacillati</taxon>
        <taxon>Actinomycetota</taxon>
        <taxon>Actinomycetes</taxon>
        <taxon>Mycobacteriales</taxon>
        <taxon>Mycobacteriaceae</taxon>
        <taxon>Mycobacterium</taxon>
    </lineage>
</organism>
<protein>
    <submittedName>
        <fullName evidence="1">Uncharacterized protein</fullName>
    </submittedName>
</protein>
<sequence length="252" mass="26743">MECRQLAAALVASSRRSKSPGLTWCVGGRVEEDGPVMIVASSVGLAFLPAETMLRAHDVVHVFADATHVEWERKAGWLGDPVAAVVGFGHATEHPVSVVAAQAEVFAASKITPSVDIEKVADESIPSLGPFGRGRAQVVAPDEWAKIQSLGVAALAELLLPKAGAVGLKPGDGSGEALFRDAETARDVGPWHQLVAWQAFCAYQADVAAYRITRGNDDTAARKAAEEYIYYRWNLEQVDAALAVIPEPAGFS</sequence>
<comment type="caution">
    <text evidence="1">The sequence shown here is derived from an EMBL/GenBank/DDBJ whole genome shotgun (WGS) entry which is preliminary data.</text>
</comment>
<keyword evidence="2" id="KW-1185">Reference proteome</keyword>
<dbReference type="AlphaFoldDB" id="A0A1S1NGI7"/>
<proteinExistence type="predicted"/>
<evidence type="ECO:0000313" key="1">
    <source>
        <dbReference type="EMBL" id="OHV03522.1"/>
    </source>
</evidence>
<reference evidence="1 2" key="1">
    <citation type="submission" date="2016-10" db="EMBL/GenBank/DDBJ databases">
        <title>Genome sequence of Mycobacterium talmonii.</title>
        <authorList>
            <person name="Greninger A.L."/>
            <person name="Elliott B."/>
            <person name="Vasireddy S."/>
            <person name="Vasireddy R."/>
        </authorList>
    </citation>
    <scope>NUCLEOTIDE SEQUENCE [LARGE SCALE GENOMIC DNA]</scope>
    <source>
        <strain evidence="2">NE-TNMC-100812</strain>
    </source>
</reference>
<accession>A0A1S1NGI7</accession>